<dbReference type="Pfam" id="PF09250">
    <property type="entry name" value="Prim-Pol"/>
    <property type="match status" value="1"/>
</dbReference>
<dbReference type="RefSeq" id="WP_007490513.1">
    <property type="nucleotide sequence ID" value="NZ_AGBF01000001.1"/>
</dbReference>
<dbReference type="CDD" id="cd04859">
    <property type="entry name" value="Prim_Pol"/>
    <property type="match status" value="1"/>
</dbReference>
<proteinExistence type="predicted"/>
<feature type="domain" description="DNA primase/polymerase bifunctional N-terminal" evidence="1">
    <location>
        <begin position="12"/>
        <end position="230"/>
    </location>
</feature>
<name>G2G3R0_9ACTN</name>
<dbReference type="SMART" id="SM00943">
    <property type="entry name" value="Prim-Pol"/>
    <property type="match status" value="1"/>
</dbReference>
<accession>G2G3R0</accession>
<dbReference type="InterPro" id="IPR015330">
    <property type="entry name" value="DNA_primase/pol_bifunc_N"/>
</dbReference>
<dbReference type="EMBL" id="AGBF01000001">
    <property type="protein sequence ID" value="EGX61806.1"/>
    <property type="molecule type" value="Genomic_DNA"/>
</dbReference>
<dbReference type="Proteomes" id="UP000004217">
    <property type="component" value="Unassembled WGS sequence"/>
</dbReference>
<evidence type="ECO:0000259" key="1">
    <source>
        <dbReference type="SMART" id="SM00943"/>
    </source>
</evidence>
<gene>
    <name evidence="2" type="ORF">SZN_00555</name>
</gene>
<evidence type="ECO:0000313" key="3">
    <source>
        <dbReference type="Proteomes" id="UP000004217"/>
    </source>
</evidence>
<dbReference type="SUPFAM" id="SSF56747">
    <property type="entry name" value="Prim-pol domain"/>
    <property type="match status" value="1"/>
</dbReference>
<sequence length="369" mass="38989">MSAGEVEPVRVARWFAGRGYPVFPLAPGRKTPIRGCRRCSQHSAEYVPHPAQECACLARGGLCHGFYAATLDPDLIERWWTVGDRGVAVATGSADLVIVDVDRHSSTPPQQADQLLPGVDLTPAQITQVKDGVDVLRLLAQSRDQPDPSKGELTMTVRTPSGGLHLWFRAPARTAWRGSAGSDHHGPVLGWQLDVRARGGYIVAPGTHTAAGTYRVVGERREPVLLPSWLAGELTRTGHLLPGAADEPEEPTVPNRARAAALAARRRSGGGGSSEPGRWAERTAATVLDAVADCGRVPEGAGWSGVLNRAAFTLGGLVAGGHITEEAARTALLDAALRARPAKQAAALGIIRSGLAAGTRQALHPRDER</sequence>
<reference evidence="2 3" key="1">
    <citation type="submission" date="2011-08" db="EMBL/GenBank/DDBJ databases">
        <authorList>
            <person name="Lin Y."/>
            <person name="Hao X."/>
            <person name="Johnstone L."/>
            <person name="Miller S.J."/>
            <person name="Wei G."/>
            <person name="Rensing C."/>
        </authorList>
    </citation>
    <scope>NUCLEOTIDE SEQUENCE [LARGE SCALE GENOMIC DNA]</scope>
    <source>
        <strain evidence="2 3">K42</strain>
    </source>
</reference>
<protein>
    <recommendedName>
        <fullName evidence="1">DNA primase/polymerase bifunctional N-terminal domain-containing protein</fullName>
    </recommendedName>
</protein>
<dbReference type="PATRIC" id="fig|700597.3.peg.102"/>
<dbReference type="AlphaFoldDB" id="G2G3R0"/>
<comment type="caution">
    <text evidence="2">The sequence shown here is derived from an EMBL/GenBank/DDBJ whole genome shotgun (WGS) entry which is preliminary data.</text>
</comment>
<evidence type="ECO:0000313" key="2">
    <source>
        <dbReference type="EMBL" id="EGX61806.1"/>
    </source>
</evidence>
<keyword evidence="3" id="KW-1185">Reference proteome</keyword>
<organism evidence="2 3">
    <name type="scientific">Streptomyces zinciresistens K42</name>
    <dbReference type="NCBI Taxonomy" id="700597"/>
    <lineage>
        <taxon>Bacteria</taxon>
        <taxon>Bacillati</taxon>
        <taxon>Actinomycetota</taxon>
        <taxon>Actinomycetes</taxon>
        <taxon>Kitasatosporales</taxon>
        <taxon>Streptomycetaceae</taxon>
        <taxon>Streptomyces</taxon>
    </lineage>
</organism>